<dbReference type="AlphaFoldDB" id="A0A2V3V2G7"/>
<gene>
    <name evidence="1" type="ORF">C7451_10886</name>
</gene>
<protein>
    <recommendedName>
        <fullName evidence="3">PqqD family protein of HPr-rel-A system</fullName>
    </recommendedName>
</protein>
<dbReference type="OrthoDB" id="7475313at2"/>
<dbReference type="RefSeq" id="WP_110299115.1">
    <property type="nucleotide sequence ID" value="NZ_QJJM01000008.1"/>
</dbReference>
<keyword evidence="2" id="KW-1185">Reference proteome</keyword>
<evidence type="ECO:0000313" key="2">
    <source>
        <dbReference type="Proteomes" id="UP000248014"/>
    </source>
</evidence>
<proteinExistence type="predicted"/>
<sequence>MAEPAFAALPGHALKRVTLGGLEAAYHAPSGITHLLAEPLPDLLDALMRLAPGRFATSAEIVSGMSDRFELLADSPDEAPERVVCERLCELAALGLVRMHGQA</sequence>
<dbReference type="EMBL" id="QJJM01000008">
    <property type="protein sequence ID" value="PXW74425.1"/>
    <property type="molecule type" value="Genomic_DNA"/>
</dbReference>
<reference evidence="1 2" key="1">
    <citation type="submission" date="2018-05" db="EMBL/GenBank/DDBJ databases">
        <title>Genomic Encyclopedia of Type Strains, Phase IV (KMG-IV): sequencing the most valuable type-strain genomes for metagenomic binning, comparative biology and taxonomic classification.</title>
        <authorList>
            <person name="Goeker M."/>
        </authorList>
    </citation>
    <scope>NUCLEOTIDE SEQUENCE [LARGE SCALE GENOMIC DNA]</scope>
    <source>
        <strain evidence="1 2">DSM 3183</strain>
    </source>
</reference>
<comment type="caution">
    <text evidence="1">The sequence shown here is derived from an EMBL/GenBank/DDBJ whole genome shotgun (WGS) entry which is preliminary data.</text>
</comment>
<dbReference type="Proteomes" id="UP000248014">
    <property type="component" value="Unassembled WGS sequence"/>
</dbReference>
<evidence type="ECO:0000313" key="1">
    <source>
        <dbReference type="EMBL" id="PXW74425.1"/>
    </source>
</evidence>
<evidence type="ECO:0008006" key="3">
    <source>
        <dbReference type="Google" id="ProtNLM"/>
    </source>
</evidence>
<organism evidence="1 2">
    <name type="scientific">Blastomonas natatoria</name>
    <dbReference type="NCBI Taxonomy" id="34015"/>
    <lineage>
        <taxon>Bacteria</taxon>
        <taxon>Pseudomonadati</taxon>
        <taxon>Pseudomonadota</taxon>
        <taxon>Alphaproteobacteria</taxon>
        <taxon>Sphingomonadales</taxon>
        <taxon>Sphingomonadaceae</taxon>
        <taxon>Blastomonas</taxon>
    </lineage>
</organism>
<name>A0A2V3V2G7_9SPHN</name>
<accession>A0A2V3V2G7</accession>